<dbReference type="PIRSF" id="PIRSF034852">
    <property type="entry name" value="UCP034852"/>
    <property type="match status" value="1"/>
</dbReference>
<dbReference type="InterPro" id="IPR000361">
    <property type="entry name" value="ATAP_core_dom"/>
</dbReference>
<comment type="caution">
    <text evidence="3">The sequence shown here is derived from an EMBL/GenBank/DDBJ whole genome shotgun (WGS) entry which is preliminary data.</text>
</comment>
<dbReference type="OrthoDB" id="1645729at2"/>
<evidence type="ECO:0000256" key="1">
    <source>
        <dbReference type="ARBA" id="ARBA00006718"/>
    </source>
</evidence>
<dbReference type="EMBL" id="RHHS01000009">
    <property type="protein sequence ID" value="RNB60759.1"/>
    <property type="molecule type" value="Genomic_DNA"/>
</dbReference>
<dbReference type="Pfam" id="PF01521">
    <property type="entry name" value="Fe-S_biosyn"/>
    <property type="match status" value="1"/>
</dbReference>
<dbReference type="RefSeq" id="WP_122903189.1">
    <property type="nucleotide sequence ID" value="NZ_CP154342.1"/>
</dbReference>
<dbReference type="Proteomes" id="UP000268829">
    <property type="component" value="Unassembled WGS sequence"/>
</dbReference>
<dbReference type="InterPro" id="IPR035903">
    <property type="entry name" value="HesB-like_dom_sf"/>
</dbReference>
<accession>A0A3M8BBH3</accession>
<keyword evidence="4" id="KW-1185">Reference proteome</keyword>
<name>A0A3M8BBH3_9BACL</name>
<proteinExistence type="inferred from homology"/>
<feature type="domain" description="Core" evidence="2">
    <location>
        <begin position="1"/>
        <end position="95"/>
    </location>
</feature>
<sequence length="98" mass="11256">MKLTVTAPAVAWFKEEWGCKEGDSIRFFVRYGGVSTVQDSFSMGIAKEQPNDMGISTVIDGITFYMERDELWYMNGHGLIVDYRPETDEVDFKLDDKE</sequence>
<dbReference type="InterPro" id="IPR008326">
    <property type="entry name" value="PdhI-like"/>
</dbReference>
<reference evidence="3 4" key="1">
    <citation type="submission" date="2018-10" db="EMBL/GenBank/DDBJ databases">
        <title>Phylogenomics of Brevibacillus.</title>
        <authorList>
            <person name="Dunlap C."/>
        </authorList>
    </citation>
    <scope>NUCLEOTIDE SEQUENCE [LARGE SCALE GENOMIC DNA]</scope>
    <source>
        <strain evidence="3 4">DSM 100115</strain>
    </source>
</reference>
<organism evidence="3 4">
    <name type="scientific">Brevibacillus gelatini</name>
    <dbReference type="NCBI Taxonomy" id="1655277"/>
    <lineage>
        <taxon>Bacteria</taxon>
        <taxon>Bacillati</taxon>
        <taxon>Bacillota</taxon>
        <taxon>Bacilli</taxon>
        <taxon>Bacillales</taxon>
        <taxon>Paenibacillaceae</taxon>
        <taxon>Brevibacillus</taxon>
    </lineage>
</organism>
<comment type="similarity">
    <text evidence="1">Belongs to the HesB/IscA family.</text>
</comment>
<gene>
    <name evidence="3" type="ORF">EDM57_02475</name>
</gene>
<protein>
    <recommendedName>
        <fullName evidence="2">Core domain-containing protein</fullName>
    </recommendedName>
</protein>
<evidence type="ECO:0000313" key="3">
    <source>
        <dbReference type="EMBL" id="RNB60759.1"/>
    </source>
</evidence>
<dbReference type="AlphaFoldDB" id="A0A3M8BBH3"/>
<evidence type="ECO:0000313" key="4">
    <source>
        <dbReference type="Proteomes" id="UP000268829"/>
    </source>
</evidence>
<evidence type="ECO:0000259" key="2">
    <source>
        <dbReference type="Pfam" id="PF01521"/>
    </source>
</evidence>
<dbReference type="SUPFAM" id="SSF89360">
    <property type="entry name" value="HesB-like domain"/>
    <property type="match status" value="1"/>
</dbReference>